<gene>
    <name evidence="3" type="primary">pcoB</name>
    <name evidence="3" type="ORF">PTRA_b0010</name>
</gene>
<dbReference type="AlphaFoldDB" id="A0A0U2VA83"/>
<dbReference type="InterPro" id="IPR007939">
    <property type="entry name" value="Cu-R_B_prcur"/>
</dbReference>
<dbReference type="GO" id="GO:0009279">
    <property type="term" value="C:cell outer membrane"/>
    <property type="evidence" value="ECO:0007669"/>
    <property type="project" value="InterPro"/>
</dbReference>
<accession>A0A0U2VA83</accession>
<dbReference type="PATRIC" id="fig|1315283.4.peg.3146"/>
<dbReference type="InterPro" id="IPR036709">
    <property type="entry name" value="Autotransporte_beta_dom_sf"/>
</dbReference>
<name>A0A0U2VA83_9GAMM</name>
<evidence type="ECO:0000256" key="1">
    <source>
        <dbReference type="SAM" id="MobiDB-lite"/>
    </source>
</evidence>
<dbReference type="KEGG" id="ptn:PTRA_b0010"/>
<organism evidence="3">
    <name type="scientific">Pseudoalteromonas translucida KMM 520</name>
    <dbReference type="NCBI Taxonomy" id="1315283"/>
    <lineage>
        <taxon>Bacteria</taxon>
        <taxon>Pseudomonadati</taxon>
        <taxon>Pseudomonadota</taxon>
        <taxon>Gammaproteobacteria</taxon>
        <taxon>Alteromonadales</taxon>
        <taxon>Pseudoalteromonadaceae</taxon>
        <taxon>Pseudoalteromonas</taxon>
    </lineage>
</organism>
<dbReference type="EMBL" id="CP011035">
    <property type="protein sequence ID" value="ALS34556.1"/>
    <property type="molecule type" value="Genomic_DNA"/>
</dbReference>
<dbReference type="Pfam" id="PF05275">
    <property type="entry name" value="CopB"/>
    <property type="match status" value="1"/>
</dbReference>
<proteinExistence type="predicted"/>
<dbReference type="SUPFAM" id="SSF103515">
    <property type="entry name" value="Autotransporter"/>
    <property type="match status" value="1"/>
</dbReference>
<dbReference type="Proteomes" id="UP000065261">
    <property type="component" value="Chromosome II"/>
</dbReference>
<feature type="chain" id="PRO_5006832907" evidence="2">
    <location>
        <begin position="28"/>
        <end position="291"/>
    </location>
</feature>
<keyword evidence="2" id="KW-0732">Signal</keyword>
<dbReference type="GO" id="GO:0005507">
    <property type="term" value="F:copper ion binding"/>
    <property type="evidence" value="ECO:0007669"/>
    <property type="project" value="InterPro"/>
</dbReference>
<evidence type="ECO:0000313" key="4">
    <source>
        <dbReference type="Proteomes" id="UP000065261"/>
    </source>
</evidence>
<dbReference type="OrthoDB" id="9778934at2"/>
<protein>
    <submittedName>
        <fullName evidence="3">Copper resistance protein B</fullName>
    </submittedName>
</protein>
<feature type="signal peptide" evidence="2">
    <location>
        <begin position="1"/>
        <end position="27"/>
    </location>
</feature>
<evidence type="ECO:0000313" key="3">
    <source>
        <dbReference type="EMBL" id="ALS34556.1"/>
    </source>
</evidence>
<feature type="region of interest" description="Disordered" evidence="1">
    <location>
        <begin position="36"/>
        <end position="61"/>
    </location>
</feature>
<reference evidence="3 4" key="1">
    <citation type="submission" date="2015-03" db="EMBL/GenBank/DDBJ databases">
        <authorList>
            <person name="Murphy D."/>
        </authorList>
    </citation>
    <scope>NUCLEOTIDE SEQUENCE [LARGE SCALE GENOMIC DNA]</scope>
    <source>
        <strain evidence="3 4">KMM 520</strain>
    </source>
</reference>
<evidence type="ECO:0000256" key="2">
    <source>
        <dbReference type="SAM" id="SignalP"/>
    </source>
</evidence>
<dbReference type="GO" id="GO:0006878">
    <property type="term" value="P:intracellular copper ion homeostasis"/>
    <property type="evidence" value="ECO:0007669"/>
    <property type="project" value="InterPro"/>
</dbReference>
<sequence length="291" mass="32601">MRNLTLSTVLTSALLISAPLLSLHVFAQTEMGDMSGDMAGDKMQQQGGDAPKNARDPHAYANGTTLTQGPYALADGERLTLADEHKFYAILGDRLEYNEQADAAVFDLQAWYGTTFNRLVIKTEGDVSDGKLEENQTDILWGHAISAYWDTQVGIRYDYYKEGKNRQWLAFGIQGLAPYWFELDMTAYVGESGNTAFTAEAEYELLLTQRLIIQPRAEITFYGKDDEQNELGSGLSSTAIGVRVRYEFTRQFAPYVGVEWTNKFGSTADYAKLNEQSSNDTEFVAGIKFWF</sequence>
<dbReference type="RefSeq" id="WP_058374632.1">
    <property type="nucleotide sequence ID" value="NZ_CP011035.1"/>
</dbReference>